<comment type="function">
    <text evidence="6 7">Catalyzes the anaerobic formation of alpha-ketobutyrate and ammonia from threonine in a two-step reaction. The first step involved a dehydration of threonine and a production of enamine intermediates (aminocrotonate), which tautomerizes to its imine form (iminobutyrate). Both intermediates are unstable and short-lived. The second step is the nonenzymatic hydrolysis of the enamine/imine intermediates to form 2-ketobutyrate and free ammonia. In the low water environment of the cell, the second step is accelerated by RidA.</text>
</comment>
<organism evidence="9 10">
    <name type="scientific">Sporosarcina psychrophila</name>
    <name type="common">Bacillus psychrophilus</name>
    <dbReference type="NCBI Taxonomy" id="1476"/>
    <lineage>
        <taxon>Bacteria</taxon>
        <taxon>Bacillati</taxon>
        <taxon>Bacillota</taxon>
        <taxon>Bacilli</taxon>
        <taxon>Bacillales</taxon>
        <taxon>Caryophanaceae</taxon>
        <taxon>Sporosarcina</taxon>
    </lineage>
</organism>
<comment type="similarity">
    <text evidence="3 7">Belongs to the serine/threonine dehydratase family.</text>
</comment>
<dbReference type="RefSeq" id="WP_354312180.1">
    <property type="nucleotide sequence ID" value="NZ_JBEPME010000001.1"/>
</dbReference>
<dbReference type="Pfam" id="PF00291">
    <property type="entry name" value="PALP"/>
    <property type="match status" value="1"/>
</dbReference>
<dbReference type="InterPro" id="IPR050147">
    <property type="entry name" value="Ser/Thr_Dehydratase"/>
</dbReference>
<evidence type="ECO:0000256" key="4">
    <source>
        <dbReference type="ARBA" id="ARBA00022898"/>
    </source>
</evidence>
<keyword evidence="10" id="KW-1185">Reference proteome</keyword>
<evidence type="ECO:0000256" key="1">
    <source>
        <dbReference type="ARBA" id="ARBA00001274"/>
    </source>
</evidence>
<comment type="cofactor">
    <cofactor evidence="2 7">
        <name>pyridoxal 5'-phosphate</name>
        <dbReference type="ChEBI" id="CHEBI:597326"/>
    </cofactor>
</comment>
<dbReference type="SUPFAM" id="SSF53686">
    <property type="entry name" value="Tryptophan synthase beta subunit-like PLP-dependent enzymes"/>
    <property type="match status" value="1"/>
</dbReference>
<dbReference type="PANTHER" id="PTHR48078:SF6">
    <property type="entry name" value="L-THREONINE DEHYDRATASE CATABOLIC TDCB"/>
    <property type="match status" value="1"/>
</dbReference>
<evidence type="ECO:0000256" key="7">
    <source>
        <dbReference type="RuleBase" id="RU363083"/>
    </source>
</evidence>
<comment type="subunit">
    <text evidence="7">In the native structure, TdcB is in a dimeric form, whereas in the TdcB-AMP complex, it exists in a tetrameric form (dimer of dimers).</text>
</comment>
<dbReference type="PANTHER" id="PTHR48078">
    <property type="entry name" value="THREONINE DEHYDRATASE, MITOCHONDRIAL-RELATED"/>
    <property type="match status" value="1"/>
</dbReference>
<evidence type="ECO:0000259" key="8">
    <source>
        <dbReference type="Pfam" id="PF00291"/>
    </source>
</evidence>
<dbReference type="Proteomes" id="UP001549104">
    <property type="component" value="Unassembled WGS sequence"/>
</dbReference>
<comment type="caution">
    <text evidence="9">The sequence shown here is derived from an EMBL/GenBank/DDBJ whole genome shotgun (WGS) entry which is preliminary data.</text>
</comment>
<protein>
    <recommendedName>
        <fullName evidence="7">L-threonine dehydratase catabolic TdcB</fullName>
        <ecNumber evidence="7">4.3.1.19</ecNumber>
    </recommendedName>
    <alternativeName>
        <fullName evidence="7">Threonine deaminase</fullName>
    </alternativeName>
</protein>
<sequence>MYETARLFEAFERLTEIVHRTPIKQSETLNEWTQSEVYLKLENLQKTGSFKVRGAFNKISQLTAEECAKGLLAASAGNHAQGVALAGRKVGARVTIFMPETTPAAKVAATRKYGATVKLVGKNFDEAYKAARTEQLATGATFIHPFDDITIIEGQATVAMEMLQQQPDLDTIVVPAGGGGLLAGTALAVKTIRPSVKVIGVQAANAPAIASTYHGRKSNLTHFLPTIAEGICVREPGKVTMDIIHNYVDDMITVSEQEISSAILFMLEREKMLVEGAAAAAVAAVLNKKLPVSSNRIGVIVSGGNFDVGKLGNCITACNDSVLNF</sequence>
<dbReference type="CDD" id="cd01562">
    <property type="entry name" value="Thr-dehyd"/>
    <property type="match status" value="1"/>
</dbReference>
<dbReference type="NCBIfam" id="TIGR01127">
    <property type="entry name" value="ilvA_1Cterm"/>
    <property type="match status" value="1"/>
</dbReference>
<evidence type="ECO:0000256" key="3">
    <source>
        <dbReference type="ARBA" id="ARBA00010869"/>
    </source>
</evidence>
<dbReference type="EMBL" id="JBEPME010000001">
    <property type="protein sequence ID" value="MET3655659.1"/>
    <property type="molecule type" value="Genomic_DNA"/>
</dbReference>
<evidence type="ECO:0000256" key="5">
    <source>
        <dbReference type="ARBA" id="ARBA00023239"/>
    </source>
</evidence>
<keyword evidence="7" id="KW-0547">Nucleotide-binding</keyword>
<evidence type="ECO:0000256" key="6">
    <source>
        <dbReference type="ARBA" id="ARBA00025527"/>
    </source>
</evidence>
<keyword evidence="5 7" id="KW-0456">Lyase</keyword>
<evidence type="ECO:0000313" key="9">
    <source>
        <dbReference type="EMBL" id="MET3655659.1"/>
    </source>
</evidence>
<gene>
    <name evidence="9" type="ORF">ABIC55_000743</name>
</gene>
<dbReference type="GO" id="GO:0004794">
    <property type="term" value="F:threonine deaminase activity"/>
    <property type="evidence" value="ECO:0007669"/>
    <property type="project" value="UniProtKB-EC"/>
</dbReference>
<keyword evidence="4 7" id="KW-0663">Pyridoxal phosphate</keyword>
<dbReference type="EC" id="4.3.1.19" evidence="7"/>
<comment type="pathway">
    <text evidence="7">Amino-acid degradation; L-threonine degradation via propanoate pathway; propanoate from L-threonine: step 1/4.</text>
</comment>
<name>A0ABV2K3L0_SPOPS</name>
<proteinExistence type="inferred from homology"/>
<reference evidence="9 10" key="1">
    <citation type="submission" date="2024-06" db="EMBL/GenBank/DDBJ databases">
        <title>Sorghum-associated microbial communities from plants grown in Nebraska, USA.</title>
        <authorList>
            <person name="Schachtman D."/>
        </authorList>
    </citation>
    <scope>NUCLEOTIDE SEQUENCE [LARGE SCALE GENOMIC DNA]</scope>
    <source>
        <strain evidence="9 10">1288</strain>
    </source>
</reference>
<feature type="domain" description="Tryptophan synthase beta chain-like PALP" evidence="8">
    <location>
        <begin position="16"/>
        <end position="303"/>
    </location>
</feature>
<dbReference type="InterPro" id="IPR001926">
    <property type="entry name" value="TrpB-like_PALP"/>
</dbReference>
<accession>A0ABV2K3L0</accession>
<comment type="catalytic activity">
    <reaction evidence="1 7">
        <text>L-threonine = 2-oxobutanoate + NH4(+)</text>
        <dbReference type="Rhea" id="RHEA:22108"/>
        <dbReference type="ChEBI" id="CHEBI:16763"/>
        <dbReference type="ChEBI" id="CHEBI:28938"/>
        <dbReference type="ChEBI" id="CHEBI:57926"/>
        <dbReference type="EC" id="4.3.1.19"/>
    </reaction>
</comment>
<dbReference type="Gene3D" id="3.40.50.1100">
    <property type="match status" value="2"/>
</dbReference>
<dbReference type="InterPro" id="IPR005789">
    <property type="entry name" value="Thr_deHydtase_catblc"/>
</dbReference>
<evidence type="ECO:0000256" key="2">
    <source>
        <dbReference type="ARBA" id="ARBA00001933"/>
    </source>
</evidence>
<evidence type="ECO:0000313" key="10">
    <source>
        <dbReference type="Proteomes" id="UP001549104"/>
    </source>
</evidence>
<dbReference type="InterPro" id="IPR036052">
    <property type="entry name" value="TrpB-like_PALP_sf"/>
</dbReference>